<protein>
    <recommendedName>
        <fullName evidence="3">EthD domain-containing protein</fullName>
    </recommendedName>
</protein>
<dbReference type="OrthoDB" id="8687889at2"/>
<evidence type="ECO:0008006" key="3">
    <source>
        <dbReference type="Google" id="ProtNLM"/>
    </source>
</evidence>
<comment type="caution">
    <text evidence="1">The sequence shown here is derived from an EMBL/GenBank/DDBJ whole genome shotgun (WGS) entry which is preliminary data.</text>
</comment>
<proteinExistence type="predicted"/>
<dbReference type="RefSeq" id="WP_113932074.1">
    <property type="nucleotide sequence ID" value="NZ_JACCEU010000002.1"/>
</dbReference>
<gene>
    <name evidence="1" type="ORF">DFR37_102207</name>
</gene>
<dbReference type="AlphaFoldDB" id="A0A366HGS9"/>
<dbReference type="Proteomes" id="UP000253628">
    <property type="component" value="Unassembled WGS sequence"/>
</dbReference>
<dbReference type="EMBL" id="QNRQ01000002">
    <property type="protein sequence ID" value="RBP41828.1"/>
    <property type="molecule type" value="Genomic_DNA"/>
</dbReference>
<keyword evidence="2" id="KW-1185">Reference proteome</keyword>
<evidence type="ECO:0000313" key="1">
    <source>
        <dbReference type="EMBL" id="RBP41828.1"/>
    </source>
</evidence>
<dbReference type="SUPFAM" id="SSF54909">
    <property type="entry name" value="Dimeric alpha+beta barrel"/>
    <property type="match status" value="1"/>
</dbReference>
<sequence>MISLFITYSLNTRLETFVAPAEQWSRWLPRIQGLSKVLLHQPCRVEDPFFSNQPEGGCEYVLQFFFNDLSSLEAASLPHGELAAVIDSLGAVLAPKAKSQQAMVARSFAVEGQAGNSVQGAPTTACTYLVAYYGAGQAHDLWLSEYMKSHVPLMARMPGIREVQVYTQVDWLSELAVPRANAIQRNKVVFDSPDGLLAALQSPLRAEMRADYLALPQIGLSSTHNPMRTDLVFSG</sequence>
<accession>A0A366HGS9</accession>
<evidence type="ECO:0000313" key="2">
    <source>
        <dbReference type="Proteomes" id="UP000253628"/>
    </source>
</evidence>
<dbReference type="InterPro" id="IPR011008">
    <property type="entry name" value="Dimeric_a/b-barrel"/>
</dbReference>
<dbReference type="Gene3D" id="3.30.70.100">
    <property type="match status" value="1"/>
</dbReference>
<organism evidence="1 2">
    <name type="scientific">Eoetvoesiella caeni</name>
    <dbReference type="NCBI Taxonomy" id="645616"/>
    <lineage>
        <taxon>Bacteria</taxon>
        <taxon>Pseudomonadati</taxon>
        <taxon>Pseudomonadota</taxon>
        <taxon>Betaproteobacteria</taxon>
        <taxon>Burkholderiales</taxon>
        <taxon>Alcaligenaceae</taxon>
        <taxon>Eoetvoesiella</taxon>
    </lineage>
</organism>
<name>A0A366HGS9_9BURK</name>
<reference evidence="1 2" key="1">
    <citation type="submission" date="2018-06" db="EMBL/GenBank/DDBJ databases">
        <title>Genomic Encyclopedia of Type Strains, Phase IV (KMG-IV): sequencing the most valuable type-strain genomes for metagenomic binning, comparative biology and taxonomic classification.</title>
        <authorList>
            <person name="Goeker M."/>
        </authorList>
    </citation>
    <scope>NUCLEOTIDE SEQUENCE [LARGE SCALE GENOMIC DNA]</scope>
    <source>
        <strain evidence="1 2">DSM 25520</strain>
    </source>
</reference>